<evidence type="ECO:0000313" key="2">
    <source>
        <dbReference type="Proteomes" id="UP000039865"/>
    </source>
</evidence>
<proteinExistence type="predicted"/>
<organism evidence="1 2">
    <name type="scientific">Stylonychia lemnae</name>
    <name type="common">Ciliate</name>
    <dbReference type="NCBI Taxonomy" id="5949"/>
    <lineage>
        <taxon>Eukaryota</taxon>
        <taxon>Sar</taxon>
        <taxon>Alveolata</taxon>
        <taxon>Ciliophora</taxon>
        <taxon>Intramacronucleata</taxon>
        <taxon>Spirotrichea</taxon>
        <taxon>Stichotrichia</taxon>
        <taxon>Sporadotrichida</taxon>
        <taxon>Oxytrichidae</taxon>
        <taxon>Stylonychinae</taxon>
        <taxon>Stylonychia</taxon>
    </lineage>
</organism>
<dbReference type="Proteomes" id="UP000039865">
    <property type="component" value="Unassembled WGS sequence"/>
</dbReference>
<accession>A0A078AWP2</accession>
<gene>
    <name evidence="1" type="primary">Contig16999.g18111</name>
    <name evidence="1" type="ORF">STYLEM_14301</name>
</gene>
<sequence>MAQSQSIAELKRQLVCTDSALRDFNWKLNMPLEYSQVQKDNKVVLDHSQVKENQVITKDIRAPHIEFTFELSSDAAKEGDAPERKVNVNFKKAQLQAFFEELEKIQLKLDELTN</sequence>
<dbReference type="AlphaFoldDB" id="A0A078AWP2"/>
<dbReference type="InParanoid" id="A0A078AWP2"/>
<protein>
    <submittedName>
        <fullName evidence="1">Uncharacterized protein</fullName>
    </submittedName>
</protein>
<evidence type="ECO:0000313" key="1">
    <source>
        <dbReference type="EMBL" id="CDW85228.1"/>
    </source>
</evidence>
<reference evidence="1 2" key="1">
    <citation type="submission" date="2014-06" db="EMBL/GenBank/DDBJ databases">
        <authorList>
            <person name="Swart Estienne"/>
        </authorList>
    </citation>
    <scope>NUCLEOTIDE SEQUENCE [LARGE SCALE GENOMIC DNA]</scope>
    <source>
        <strain evidence="1 2">130c</strain>
    </source>
</reference>
<dbReference type="EMBL" id="CCKQ01013554">
    <property type="protein sequence ID" value="CDW85228.1"/>
    <property type="molecule type" value="Genomic_DNA"/>
</dbReference>
<keyword evidence="2" id="KW-1185">Reference proteome</keyword>
<name>A0A078AWP2_STYLE</name>